<feature type="binding site" evidence="11">
    <location>
        <position position="151"/>
    </location>
    <ligand>
        <name>alpha-D-mannose 1-phosphate</name>
        <dbReference type="ChEBI" id="CHEBI:58409"/>
    </ligand>
</feature>
<accession>A0A1I8BAE2</accession>
<comment type="cofactor">
    <cofactor evidence="12">
        <name>Mg(2+)</name>
        <dbReference type="ChEBI" id="CHEBI:18420"/>
    </cofactor>
</comment>
<evidence type="ECO:0000313" key="15">
    <source>
        <dbReference type="WBParaSite" id="MhA1_Contig18.frz3.gene22"/>
    </source>
</evidence>
<dbReference type="InterPro" id="IPR043169">
    <property type="entry name" value="PMM_cap"/>
</dbReference>
<dbReference type="OMA" id="FCLHYMA"/>
<name>A0A1I8BAE2_MELHA</name>
<dbReference type="SUPFAM" id="SSF56784">
    <property type="entry name" value="HAD-like"/>
    <property type="match status" value="1"/>
</dbReference>
<dbReference type="Proteomes" id="UP000095281">
    <property type="component" value="Unplaced"/>
</dbReference>
<comment type="similarity">
    <text evidence="3 13">Belongs to the eukaryotic PMM family.</text>
</comment>
<dbReference type="InterPro" id="IPR006379">
    <property type="entry name" value="HAD-SF_hydro_IIB"/>
</dbReference>
<feature type="binding site" evidence="11">
    <location>
        <position position="169"/>
    </location>
    <ligand>
        <name>alpha-D-mannose 1-phosphate</name>
        <dbReference type="ChEBI" id="CHEBI:58409"/>
    </ligand>
</feature>
<feature type="binding site" evidence="12">
    <location>
        <position position="238"/>
    </location>
    <ligand>
        <name>Mg(2+)</name>
        <dbReference type="ChEBI" id="CHEBI:18420"/>
        <label>1</label>
    </ligand>
</feature>
<comment type="subcellular location">
    <subcellularLocation>
        <location evidence="1 13">Cytoplasm</location>
    </subcellularLocation>
</comment>
<comment type="subunit">
    <text evidence="4 13">Homodimer.</text>
</comment>
<dbReference type="PANTHER" id="PTHR10466">
    <property type="entry name" value="PHOSPHOMANNOMUTASE"/>
    <property type="match status" value="1"/>
</dbReference>
<keyword evidence="9 13" id="KW-0413">Isomerase</keyword>
<keyword evidence="8 12" id="KW-0460">Magnesium</keyword>
<feature type="binding site" evidence="12">
    <location>
        <position position="255"/>
    </location>
    <ligand>
        <name>Mg(2+)</name>
        <dbReference type="ChEBI" id="CHEBI:18420"/>
        <label>1</label>
    </ligand>
</feature>
<dbReference type="UniPathway" id="UPA00126">
    <property type="reaction ID" value="UER00424"/>
</dbReference>
<feature type="binding site" evidence="11">
    <location>
        <position position="45"/>
    </location>
    <ligand>
        <name>alpha-D-mannose 1-phosphate</name>
        <dbReference type="ChEBI" id="CHEBI:58409"/>
    </ligand>
</feature>
<evidence type="ECO:0000256" key="1">
    <source>
        <dbReference type="ARBA" id="ARBA00004496"/>
    </source>
</evidence>
<evidence type="ECO:0000256" key="5">
    <source>
        <dbReference type="ARBA" id="ARBA00012730"/>
    </source>
</evidence>
<dbReference type="EC" id="5.4.2.8" evidence="5 13"/>
<dbReference type="CDD" id="cd02585">
    <property type="entry name" value="HAD_PMM"/>
    <property type="match status" value="1"/>
</dbReference>
<dbReference type="FunFam" id="3.30.1240.20:FF:000001">
    <property type="entry name" value="Phosphomannomutase"/>
    <property type="match status" value="1"/>
</dbReference>
<dbReference type="PANTHER" id="PTHR10466:SF0">
    <property type="entry name" value="PHOSPHOMANNOMUTASE"/>
    <property type="match status" value="1"/>
</dbReference>
<dbReference type="NCBIfam" id="TIGR01484">
    <property type="entry name" value="HAD-SF-IIB"/>
    <property type="match status" value="1"/>
</dbReference>
<feature type="binding site" evidence="12">
    <location>
        <position position="38"/>
    </location>
    <ligand>
        <name>Mg(2+)</name>
        <dbReference type="ChEBI" id="CHEBI:18420"/>
        <label>1</label>
    </ligand>
</feature>
<dbReference type="SFLD" id="SFLDG01140">
    <property type="entry name" value="C2.B:_Phosphomannomutase_and_P"/>
    <property type="match status" value="1"/>
</dbReference>
<evidence type="ECO:0000256" key="13">
    <source>
        <dbReference type="RuleBase" id="RU361118"/>
    </source>
</evidence>
<protein>
    <recommendedName>
        <fullName evidence="5 13">Phosphomannomutase</fullName>
        <ecNumber evidence="5 13">5.4.2.8</ecNumber>
    </recommendedName>
</protein>
<dbReference type="SFLD" id="SFLDG01143">
    <property type="entry name" value="C2.B.3:_Phosphomannomutase_Lik"/>
    <property type="match status" value="1"/>
</dbReference>
<dbReference type="GO" id="GO:0046872">
    <property type="term" value="F:metal ion binding"/>
    <property type="evidence" value="ECO:0007669"/>
    <property type="project" value="UniProtKB-KW"/>
</dbReference>
<dbReference type="SFLD" id="SFLDS00003">
    <property type="entry name" value="Haloacid_Dehalogenase"/>
    <property type="match status" value="1"/>
</dbReference>
<dbReference type="GO" id="GO:0006013">
    <property type="term" value="P:mannose metabolic process"/>
    <property type="evidence" value="ECO:0007669"/>
    <property type="project" value="TreeGrafter"/>
</dbReference>
<comment type="function">
    <text evidence="13">Involved in the synthesis of the GDP-mannose and dolichol-phosphate-mannose required for a number of critical mannosyl transfer reactions.</text>
</comment>
<dbReference type="Gene3D" id="3.30.1240.20">
    <property type="match status" value="1"/>
</dbReference>
<feature type="binding site" evidence="12">
    <location>
        <position position="250"/>
    </location>
    <ligand>
        <name>Mg(2+)</name>
        <dbReference type="ChEBI" id="CHEBI:18420"/>
        <label>1</label>
    </ligand>
</feature>
<dbReference type="Gene3D" id="3.40.50.1000">
    <property type="entry name" value="HAD superfamily/HAD-like"/>
    <property type="match status" value="1"/>
</dbReference>
<dbReference type="AlphaFoldDB" id="A0A1I8BAE2"/>
<evidence type="ECO:0000256" key="10">
    <source>
        <dbReference type="PIRSR" id="PIRSR605002-1"/>
    </source>
</evidence>
<evidence type="ECO:0000256" key="2">
    <source>
        <dbReference type="ARBA" id="ARBA00004699"/>
    </source>
</evidence>
<evidence type="ECO:0000256" key="6">
    <source>
        <dbReference type="ARBA" id="ARBA00022490"/>
    </source>
</evidence>
<feature type="binding site" evidence="12">
    <location>
        <position position="36"/>
    </location>
    <ligand>
        <name>Mg(2+)</name>
        <dbReference type="ChEBI" id="CHEBI:18420"/>
        <label>1</label>
    </ligand>
</feature>
<feature type="binding site" evidence="11">
    <location>
        <position position="211"/>
    </location>
    <ligand>
        <name>alpha-D-mannose 1-phosphate</name>
        <dbReference type="ChEBI" id="CHEBI:58409"/>
    </ligand>
</feature>
<dbReference type="GO" id="GO:0005829">
    <property type="term" value="C:cytosol"/>
    <property type="evidence" value="ECO:0007669"/>
    <property type="project" value="TreeGrafter"/>
</dbReference>
<evidence type="ECO:0000256" key="11">
    <source>
        <dbReference type="PIRSR" id="PIRSR605002-2"/>
    </source>
</evidence>
<evidence type="ECO:0000256" key="12">
    <source>
        <dbReference type="PIRSR" id="PIRSR605002-3"/>
    </source>
</evidence>
<feature type="active site" description="Nucleophile" evidence="10">
    <location>
        <position position="36"/>
    </location>
</feature>
<dbReference type="WBParaSite" id="MhA1_Contig18.frz3.gene22">
    <property type="protein sequence ID" value="MhA1_Contig18.frz3.gene22"/>
    <property type="gene ID" value="MhA1_Contig18.frz3.gene22"/>
</dbReference>
<feature type="binding site" evidence="11">
    <location>
        <position position="162"/>
    </location>
    <ligand>
        <name>alpha-D-mannose 1-phosphate</name>
        <dbReference type="ChEBI" id="CHEBI:58409"/>
    </ligand>
</feature>
<keyword evidence="14" id="KW-1185">Reference proteome</keyword>
<evidence type="ECO:0000256" key="7">
    <source>
        <dbReference type="ARBA" id="ARBA00022723"/>
    </source>
</evidence>
<dbReference type="GO" id="GO:0006487">
    <property type="term" value="P:protein N-linked glycosylation"/>
    <property type="evidence" value="ECO:0007669"/>
    <property type="project" value="TreeGrafter"/>
</dbReference>
<evidence type="ECO:0000256" key="3">
    <source>
        <dbReference type="ARBA" id="ARBA00009736"/>
    </source>
</evidence>
<feature type="binding site" evidence="11">
    <location>
        <position position="209"/>
    </location>
    <ligand>
        <name>alpha-D-mannose 1-phosphate</name>
        <dbReference type="ChEBI" id="CHEBI:58409"/>
    </ligand>
</feature>
<evidence type="ECO:0000256" key="4">
    <source>
        <dbReference type="ARBA" id="ARBA00011738"/>
    </source>
</evidence>
<sequence length="279" mass="31493">MPEAIINGDNNSTTTEQSEQNITAIQTKAPTIFLFDVDGTLTMPRQKITDEMLQFMRDLSRRVPIAVVGGSDLGKIFEQLPLGEDNELLKLFSFIFAENGLMGFEGVKELPKASITKELGEKRLQDLTNFCLRYMSEIDLPLKRGTFIELRNGMMNVCPIGRSCTQEERMSFVEYENKFPVRQDFVKALEQRFPAAEHLLKFSIGGQISIDIFPSGWDKTFCLKYLDPKYEAIHFFGDKTLPGGNDYEIFIHPGTVGHSVTDPIDCCKQVTETLAKLGL</sequence>
<feature type="active site" description="Proton donor/acceptor" evidence="10">
    <location>
        <position position="38"/>
    </location>
</feature>
<evidence type="ECO:0000313" key="14">
    <source>
        <dbReference type="Proteomes" id="UP000095281"/>
    </source>
</evidence>
<dbReference type="InterPro" id="IPR005002">
    <property type="entry name" value="PMM"/>
</dbReference>
<comment type="catalytic activity">
    <reaction evidence="13">
        <text>alpha-D-mannose 1-phosphate = D-mannose 6-phosphate</text>
        <dbReference type="Rhea" id="RHEA:11140"/>
        <dbReference type="ChEBI" id="CHEBI:58409"/>
        <dbReference type="ChEBI" id="CHEBI:58735"/>
        <dbReference type="EC" id="5.4.2.8"/>
    </reaction>
</comment>
<dbReference type="Pfam" id="PF03332">
    <property type="entry name" value="PMM"/>
    <property type="match status" value="1"/>
</dbReference>
<reference evidence="15" key="1">
    <citation type="submission" date="2016-11" db="UniProtKB">
        <authorList>
            <consortium name="WormBaseParasite"/>
        </authorList>
    </citation>
    <scope>IDENTIFICATION</scope>
</reference>
<comment type="pathway">
    <text evidence="2 13">Nucleotide-sugar biosynthesis; GDP-alpha-D-mannose biosynthesis; alpha-D-mannose 1-phosphate from D-fructose 6-phosphate: step 2/2.</text>
</comment>
<evidence type="ECO:0000256" key="9">
    <source>
        <dbReference type="ARBA" id="ARBA00023235"/>
    </source>
</evidence>
<dbReference type="SFLD" id="SFLDF00445">
    <property type="entry name" value="alpha-phosphomannomutase"/>
    <property type="match status" value="1"/>
</dbReference>
<dbReference type="InterPro" id="IPR023214">
    <property type="entry name" value="HAD_sf"/>
</dbReference>
<dbReference type="InterPro" id="IPR036412">
    <property type="entry name" value="HAD-like_sf"/>
</dbReference>
<proteinExistence type="inferred from homology"/>
<keyword evidence="7 12" id="KW-0479">Metal-binding</keyword>
<dbReference type="GO" id="GO:0004615">
    <property type="term" value="F:phosphomannomutase activity"/>
    <property type="evidence" value="ECO:0007669"/>
    <property type="project" value="UniProtKB-EC"/>
</dbReference>
<keyword evidence="6 13" id="KW-0963">Cytoplasm</keyword>
<organism evidence="14 15">
    <name type="scientific">Meloidogyne hapla</name>
    <name type="common">Root-knot nematode worm</name>
    <dbReference type="NCBI Taxonomy" id="6305"/>
    <lineage>
        <taxon>Eukaryota</taxon>
        <taxon>Metazoa</taxon>
        <taxon>Ecdysozoa</taxon>
        <taxon>Nematoda</taxon>
        <taxon>Chromadorea</taxon>
        <taxon>Rhabditida</taxon>
        <taxon>Tylenchina</taxon>
        <taxon>Tylenchomorpha</taxon>
        <taxon>Tylenchoidea</taxon>
        <taxon>Meloidogynidae</taxon>
        <taxon>Meloidogyninae</taxon>
        <taxon>Meloidogyne</taxon>
    </lineage>
</organism>
<dbReference type="GO" id="GO:0009298">
    <property type="term" value="P:GDP-mannose biosynthetic process"/>
    <property type="evidence" value="ECO:0007669"/>
    <property type="project" value="UniProtKB-UniPathway"/>
</dbReference>
<evidence type="ECO:0000256" key="8">
    <source>
        <dbReference type="ARBA" id="ARBA00022842"/>
    </source>
</evidence>